<dbReference type="Proteomes" id="UP001564626">
    <property type="component" value="Unassembled WGS sequence"/>
</dbReference>
<evidence type="ECO:0000313" key="2">
    <source>
        <dbReference type="EMBL" id="MEY8040538.1"/>
    </source>
</evidence>
<sequence length="211" mass="21669">MTRNSAAWLRDRMGALRLGGRAARLLLLRRVAAVLLLALAAIAAMRAGHGPAERTVPVLVAAADLEPGHVLDPDDLVLREMPADLVPTGALHEHRSAAGHVLATGAGRGEPLTSLRLAGPSPPGGLASVPIRLADPEVAEFVRPGRRVDIVTSGTDGGGAHVLAERAPVLTVPPDASSTDQDRLIVVGLPAAEAAEVAATALTRSVTVTLR</sequence>
<reference evidence="2 3" key="1">
    <citation type="submission" date="2024-08" db="EMBL/GenBank/DDBJ databases">
        <title>Genome mining of Saccharopolyspora cebuensis PGLac3 from Nigerian medicinal plant.</title>
        <authorList>
            <person name="Ezeobiora C.E."/>
            <person name="Igbokwe N.H."/>
            <person name="Amin D.H."/>
            <person name="Mendie U.E."/>
        </authorList>
    </citation>
    <scope>NUCLEOTIDE SEQUENCE [LARGE SCALE GENOMIC DNA]</scope>
    <source>
        <strain evidence="2 3">PGLac3</strain>
    </source>
</reference>
<dbReference type="RefSeq" id="WP_345367143.1">
    <property type="nucleotide sequence ID" value="NZ_BAABII010000018.1"/>
</dbReference>
<protein>
    <submittedName>
        <fullName evidence="2">SAF domain-containing protein</fullName>
    </submittedName>
</protein>
<comment type="caution">
    <text evidence="2">The sequence shown here is derived from an EMBL/GenBank/DDBJ whole genome shotgun (WGS) entry which is preliminary data.</text>
</comment>
<evidence type="ECO:0000313" key="3">
    <source>
        <dbReference type="Proteomes" id="UP001564626"/>
    </source>
</evidence>
<dbReference type="CDD" id="cd11614">
    <property type="entry name" value="SAF_CpaB_FlgA_like"/>
    <property type="match status" value="1"/>
</dbReference>
<keyword evidence="3" id="KW-1185">Reference proteome</keyword>
<dbReference type="SMART" id="SM00858">
    <property type="entry name" value="SAF"/>
    <property type="match status" value="1"/>
</dbReference>
<dbReference type="Pfam" id="PF08666">
    <property type="entry name" value="SAF"/>
    <property type="match status" value="1"/>
</dbReference>
<dbReference type="EMBL" id="JBGEHV010000023">
    <property type="protein sequence ID" value="MEY8040538.1"/>
    <property type="molecule type" value="Genomic_DNA"/>
</dbReference>
<gene>
    <name evidence="2" type="ORF">AB8O55_14120</name>
</gene>
<organism evidence="2 3">
    <name type="scientific">Saccharopolyspora cebuensis</name>
    <dbReference type="NCBI Taxonomy" id="418759"/>
    <lineage>
        <taxon>Bacteria</taxon>
        <taxon>Bacillati</taxon>
        <taxon>Actinomycetota</taxon>
        <taxon>Actinomycetes</taxon>
        <taxon>Pseudonocardiales</taxon>
        <taxon>Pseudonocardiaceae</taxon>
        <taxon>Saccharopolyspora</taxon>
    </lineage>
</organism>
<evidence type="ECO:0000259" key="1">
    <source>
        <dbReference type="SMART" id="SM00858"/>
    </source>
</evidence>
<dbReference type="InterPro" id="IPR013974">
    <property type="entry name" value="SAF"/>
</dbReference>
<proteinExistence type="predicted"/>
<name>A0ABV4CJ90_9PSEU</name>
<accession>A0ABV4CJ90</accession>
<feature type="domain" description="SAF" evidence="1">
    <location>
        <begin position="56"/>
        <end position="118"/>
    </location>
</feature>